<feature type="binding site" evidence="7">
    <location>
        <position position="27"/>
    </location>
    <ligand>
        <name>Mn(2+)</name>
        <dbReference type="ChEBI" id="CHEBI:29035"/>
    </ligand>
</feature>
<evidence type="ECO:0000313" key="12">
    <source>
        <dbReference type="Proteomes" id="UP000243729"/>
    </source>
</evidence>
<dbReference type="EMBL" id="CP012846">
    <property type="protein sequence ID" value="ARC54647.1"/>
    <property type="molecule type" value="Genomic_DNA"/>
</dbReference>
<organism evidence="11 12">
    <name type="scientific">Candidatus Riesia pthiripubis</name>
    <dbReference type="NCBI Taxonomy" id="428412"/>
    <lineage>
        <taxon>Bacteria</taxon>
        <taxon>Pseudomonadati</taxon>
        <taxon>Pseudomonadota</taxon>
        <taxon>Gammaproteobacteria</taxon>
        <taxon>Enterobacterales</taxon>
        <taxon>Enterobacteriaceae</taxon>
        <taxon>Candidatus Riesia</taxon>
    </lineage>
</organism>
<evidence type="ECO:0000256" key="3">
    <source>
        <dbReference type="ARBA" id="ARBA00012682"/>
    </source>
</evidence>
<keyword evidence="5 8" id="KW-0560">Oxidoreductase</keyword>
<accession>A0A1V0HPB0</accession>
<dbReference type="InterPro" id="IPR001189">
    <property type="entry name" value="Mn/Fe_SOD"/>
</dbReference>
<evidence type="ECO:0000256" key="6">
    <source>
        <dbReference type="ARBA" id="ARBA00049204"/>
    </source>
</evidence>
<dbReference type="Proteomes" id="UP000243729">
    <property type="component" value="Chromosome"/>
</dbReference>
<dbReference type="Pfam" id="PF00081">
    <property type="entry name" value="Sod_Fe_N"/>
    <property type="match status" value="1"/>
</dbReference>
<evidence type="ECO:0000259" key="10">
    <source>
        <dbReference type="Pfam" id="PF02777"/>
    </source>
</evidence>
<dbReference type="GO" id="GO:0005737">
    <property type="term" value="C:cytoplasm"/>
    <property type="evidence" value="ECO:0007669"/>
    <property type="project" value="TreeGrafter"/>
</dbReference>
<evidence type="ECO:0000256" key="5">
    <source>
        <dbReference type="ARBA" id="ARBA00023002"/>
    </source>
</evidence>
<dbReference type="InterPro" id="IPR036314">
    <property type="entry name" value="SOD_C_sf"/>
</dbReference>
<dbReference type="PROSITE" id="PS00088">
    <property type="entry name" value="SOD_MN"/>
    <property type="match status" value="1"/>
</dbReference>
<feature type="binding site" evidence="7">
    <location>
        <position position="171"/>
    </location>
    <ligand>
        <name>Mn(2+)</name>
        <dbReference type="ChEBI" id="CHEBI:29035"/>
    </ligand>
</feature>
<dbReference type="SUPFAM" id="SSF46609">
    <property type="entry name" value="Fe,Mn superoxide dismutase (SOD), N-terminal domain"/>
    <property type="match status" value="1"/>
</dbReference>
<dbReference type="PIRSF" id="PIRSF000349">
    <property type="entry name" value="SODismutase"/>
    <property type="match status" value="1"/>
</dbReference>
<reference evidence="11 12" key="1">
    <citation type="submission" date="2015-10" db="EMBL/GenBank/DDBJ databases">
        <title>Survey of human and primate louse endosymbionts.</title>
        <authorList>
            <person name="Boyd B.M."/>
        </authorList>
    </citation>
    <scope>NUCLEOTIDE SEQUENCE [LARGE SCALE GENOMIC DNA]</scope>
    <source>
        <strain evidence="11 12">HPNA</strain>
    </source>
</reference>
<feature type="domain" description="Manganese/iron superoxide dismutase C-terminal" evidence="10">
    <location>
        <begin position="98"/>
        <end position="204"/>
    </location>
</feature>
<dbReference type="PRINTS" id="PR01703">
    <property type="entry name" value="MNSODISMTASE"/>
</dbReference>
<dbReference type="Pfam" id="PF02777">
    <property type="entry name" value="Sod_Fe_C"/>
    <property type="match status" value="1"/>
</dbReference>
<dbReference type="PANTHER" id="PTHR43595">
    <property type="entry name" value="37S RIBOSOMAL PROTEIN S26, MITOCHONDRIAL"/>
    <property type="match status" value="1"/>
</dbReference>
<dbReference type="Gene3D" id="1.10.287.990">
    <property type="entry name" value="Fe,Mn superoxide dismutase (SOD) domain"/>
    <property type="match status" value="1"/>
</dbReference>
<evidence type="ECO:0000256" key="8">
    <source>
        <dbReference type="RuleBase" id="RU000414"/>
    </source>
</evidence>
<dbReference type="InterPro" id="IPR019833">
    <property type="entry name" value="Mn/Fe_SOD_BS"/>
</dbReference>
<dbReference type="Gene3D" id="3.55.40.20">
    <property type="entry name" value="Iron/manganese superoxide dismutase, C-terminal domain"/>
    <property type="match status" value="1"/>
</dbReference>
<protein>
    <recommendedName>
        <fullName evidence="3 8">Superoxide dismutase</fullName>
        <ecNumber evidence="3 8">1.15.1.1</ecNumber>
    </recommendedName>
</protein>
<dbReference type="AlphaFoldDB" id="A0A1V0HPB0"/>
<dbReference type="GO" id="GO:0046872">
    <property type="term" value="F:metal ion binding"/>
    <property type="evidence" value="ECO:0007669"/>
    <property type="project" value="UniProtKB-KW"/>
</dbReference>
<keyword evidence="4 7" id="KW-0479">Metal-binding</keyword>
<dbReference type="SUPFAM" id="SSF54719">
    <property type="entry name" value="Fe,Mn superoxide dismutase (SOD), C-terminal domain"/>
    <property type="match status" value="1"/>
</dbReference>
<feature type="binding site" evidence="7">
    <location>
        <position position="83"/>
    </location>
    <ligand>
        <name>Mn(2+)</name>
        <dbReference type="ChEBI" id="CHEBI:29035"/>
    </ligand>
</feature>
<proteinExistence type="inferred from homology"/>
<feature type="domain" description="Manganese/iron superoxide dismutase N-terminal" evidence="9">
    <location>
        <begin position="2"/>
        <end position="90"/>
    </location>
</feature>
<gene>
    <name evidence="11" type="ORF">AOE58_02295</name>
</gene>
<comment type="similarity">
    <text evidence="2 8">Belongs to the iron/manganese superoxide dismutase family.</text>
</comment>
<dbReference type="InterPro" id="IPR019831">
    <property type="entry name" value="Mn/Fe_SOD_N"/>
</dbReference>
<sequence>MKYILPDLPYKYNFLEPYIDSETMEIHHQKHHQNYVNKTNIILKNFPNNLRNISIEELIKNIHKFPKNKSNDLINNAGGHINHTIYWQILKKNTKIQENIRNAIEKDFLGMENFKKLFEDNAMKHFGSGWTWLIFSKLTKKLSIVSTANQDNPLMKNKDSIDYGYPIFCIDLWEHAYYLKYRNAKLEYIKSFWSILNWEEAERRYCIAK</sequence>
<name>A0A1V0HPB0_9ENTR</name>
<dbReference type="STRING" id="428412.AOE58_02295"/>
<keyword evidence="12" id="KW-1185">Reference proteome</keyword>
<evidence type="ECO:0000256" key="7">
    <source>
        <dbReference type="PIRSR" id="PIRSR000349-1"/>
    </source>
</evidence>
<dbReference type="InterPro" id="IPR036324">
    <property type="entry name" value="Mn/Fe_SOD_N_sf"/>
</dbReference>
<dbReference type="GO" id="GO:0004784">
    <property type="term" value="F:superoxide dismutase activity"/>
    <property type="evidence" value="ECO:0007669"/>
    <property type="project" value="UniProtKB-EC"/>
</dbReference>
<evidence type="ECO:0000313" key="11">
    <source>
        <dbReference type="EMBL" id="ARC54647.1"/>
    </source>
</evidence>
<feature type="binding site" evidence="7">
    <location>
        <position position="175"/>
    </location>
    <ligand>
        <name>Mn(2+)</name>
        <dbReference type="ChEBI" id="CHEBI:29035"/>
    </ligand>
</feature>
<evidence type="ECO:0000256" key="2">
    <source>
        <dbReference type="ARBA" id="ARBA00008714"/>
    </source>
</evidence>
<dbReference type="PANTHER" id="PTHR43595:SF2">
    <property type="entry name" value="SMALL RIBOSOMAL SUBUNIT PROTEIN MS42"/>
    <property type="match status" value="1"/>
</dbReference>
<evidence type="ECO:0000256" key="4">
    <source>
        <dbReference type="ARBA" id="ARBA00022723"/>
    </source>
</evidence>
<dbReference type="EC" id="1.15.1.1" evidence="3 8"/>
<evidence type="ECO:0000256" key="1">
    <source>
        <dbReference type="ARBA" id="ARBA00002170"/>
    </source>
</evidence>
<evidence type="ECO:0000259" key="9">
    <source>
        <dbReference type="Pfam" id="PF00081"/>
    </source>
</evidence>
<comment type="catalytic activity">
    <reaction evidence="6 8">
        <text>2 superoxide + 2 H(+) = H2O2 + O2</text>
        <dbReference type="Rhea" id="RHEA:20696"/>
        <dbReference type="ChEBI" id="CHEBI:15378"/>
        <dbReference type="ChEBI" id="CHEBI:15379"/>
        <dbReference type="ChEBI" id="CHEBI:16240"/>
        <dbReference type="ChEBI" id="CHEBI:18421"/>
        <dbReference type="EC" id="1.15.1.1"/>
    </reaction>
</comment>
<comment type="function">
    <text evidence="8">Destroys radicals which are normally produced within the cells and which are toxic to biological systems.</text>
</comment>
<comment type="function">
    <text evidence="1">Destroys superoxide anion radicals which are normally produced within the cells and which are toxic to biological systems.</text>
</comment>
<dbReference type="InterPro" id="IPR019832">
    <property type="entry name" value="Mn/Fe_SOD_C"/>
</dbReference>